<dbReference type="InterPro" id="IPR054712">
    <property type="entry name" value="Cas3-like_dom"/>
</dbReference>
<proteinExistence type="inferred from homology"/>
<dbReference type="SMART" id="SM00490">
    <property type="entry name" value="HELICc"/>
    <property type="match status" value="1"/>
</dbReference>
<protein>
    <submittedName>
        <fullName evidence="11">CRISPR-associated nuclease/helicase Cas3</fullName>
        <ecNumber evidence="11">3.1.-.-</ecNumber>
    </submittedName>
</protein>
<dbReference type="InterPro" id="IPR014001">
    <property type="entry name" value="Helicase_ATP-bd"/>
</dbReference>
<dbReference type="InterPro" id="IPR006474">
    <property type="entry name" value="Helicase_Cas3_CRISPR-ass_core"/>
</dbReference>
<accession>A0A518B5Z2</accession>
<evidence type="ECO:0000256" key="6">
    <source>
        <dbReference type="ARBA" id="ARBA00022801"/>
    </source>
</evidence>
<dbReference type="Pfam" id="PF01966">
    <property type="entry name" value="HD"/>
    <property type="match status" value="1"/>
</dbReference>
<evidence type="ECO:0000313" key="12">
    <source>
        <dbReference type="Proteomes" id="UP000317093"/>
    </source>
</evidence>
<dbReference type="AlphaFoldDB" id="A0A518B5Z2"/>
<evidence type="ECO:0000256" key="3">
    <source>
        <dbReference type="ARBA" id="ARBA00022722"/>
    </source>
</evidence>
<dbReference type="Proteomes" id="UP000317093">
    <property type="component" value="Chromosome"/>
</dbReference>
<name>A0A518B5Z2_9BACT</name>
<reference evidence="11 12" key="1">
    <citation type="submission" date="2019-02" db="EMBL/GenBank/DDBJ databases">
        <title>Deep-cultivation of Planctomycetes and their phenomic and genomic characterization uncovers novel biology.</title>
        <authorList>
            <person name="Wiegand S."/>
            <person name="Jogler M."/>
            <person name="Boedeker C."/>
            <person name="Pinto D."/>
            <person name="Vollmers J."/>
            <person name="Rivas-Marin E."/>
            <person name="Kohn T."/>
            <person name="Peeters S.H."/>
            <person name="Heuer A."/>
            <person name="Rast P."/>
            <person name="Oberbeckmann S."/>
            <person name="Bunk B."/>
            <person name="Jeske O."/>
            <person name="Meyerdierks A."/>
            <person name="Storesund J.E."/>
            <person name="Kallscheuer N."/>
            <person name="Luecker S."/>
            <person name="Lage O.M."/>
            <person name="Pohl T."/>
            <person name="Merkel B.J."/>
            <person name="Hornburger P."/>
            <person name="Mueller R.-W."/>
            <person name="Bruemmer F."/>
            <person name="Labrenz M."/>
            <person name="Spormann A.M."/>
            <person name="Op den Camp H."/>
            <person name="Overmann J."/>
            <person name="Amann R."/>
            <person name="Jetten M.S.M."/>
            <person name="Mascher T."/>
            <person name="Medema M.H."/>
            <person name="Devos D.P."/>
            <person name="Kaster A.-K."/>
            <person name="Ovreas L."/>
            <person name="Rohde M."/>
            <person name="Galperin M.Y."/>
            <person name="Jogler C."/>
        </authorList>
    </citation>
    <scope>NUCLEOTIDE SEQUENCE [LARGE SCALE GENOMIC DNA]</scope>
    <source>
        <strain evidence="11 12">Pan216</strain>
    </source>
</reference>
<dbReference type="RefSeq" id="WP_419192577.1">
    <property type="nucleotide sequence ID" value="NZ_CP036279.1"/>
</dbReference>
<dbReference type="Gene3D" id="1.10.3210.30">
    <property type="match status" value="1"/>
</dbReference>
<feature type="domain" description="HD Cas3-type" evidence="10">
    <location>
        <begin position="12"/>
        <end position="172"/>
    </location>
</feature>
<evidence type="ECO:0000313" key="11">
    <source>
        <dbReference type="EMBL" id="QDU62401.1"/>
    </source>
</evidence>
<keyword evidence="7 11" id="KW-0347">Helicase</keyword>
<dbReference type="EMBL" id="CP036279">
    <property type="protein sequence ID" value="QDU62401.1"/>
    <property type="molecule type" value="Genomic_DNA"/>
</dbReference>
<sequence>MPYYAHTGLKSDQSDWQELRDHLYGVGNGAQRRAEATGLRFSDFPRVAWFAGLWHDIGKYRREFQQYLKGLQHKSDLTHHKQAGAALAHLHQRPETTFAIQGHHGGLPDFADAKTAIMSDSGTPLLERIMETIRREIPDVVKETPPPPTGSRDELDLVIRMLFSCLVDADWADTAAYQDSINGCSPESVPPALEPAVLLPRVLGYIGERARRAAEPMKSIRGEILKSCLLRAEETPGFFSMTVPTGGGKTLSGLAFALRHAAIHDLRRIICVAPYITIIEQNAKVIREALGVDDEQRTVFEHHSLAEPGTSDAQDDRRAEEFARRAENWDAPVIVTTNVQFFESLFSNRPGDCRKIHNIARSVIILDECQALPPGLLDPTCAMLKALVDQAGCSIVLSTATQPALKQRDEFPHGLTRVRELAPPSMDLFERLQRVTITWPERETRWSWSEVARQMVKKSSALVVVNTVEAARQLFRELRERVDDSKSVFHLSSAMCPFHRLRRIEEIKKRREVERSCFVVSTQLIECGVDLDFPFVLREFGPLDGIIQAAGRCNREGKLVAPDGSPGGEVIVFNSEEEKSPPGWYRKGIQNLRGRLDAHGPERQDRWTRPEGINEYFASLYPLGRCDEREIIKERESLNFRTIREGRGDRRGYRIIDEDTEPVLIVDWPPIQELVASLMEEWERRPTRQLRRKFSRYQVNVRTQNLDQSMIDKRRDGLGLWLGSYDSELGLSADLMRESLII</sequence>
<evidence type="ECO:0000256" key="9">
    <source>
        <dbReference type="ARBA" id="ARBA00023118"/>
    </source>
</evidence>
<comment type="similarity">
    <text evidence="1">In the N-terminal section; belongs to the CRISPR-associated nuclease Cas3-HD family.</text>
</comment>
<evidence type="ECO:0000256" key="4">
    <source>
        <dbReference type="ARBA" id="ARBA00022723"/>
    </source>
</evidence>
<keyword evidence="4" id="KW-0479">Metal-binding</keyword>
<gene>
    <name evidence="11" type="primary">cas3_3</name>
    <name evidence="11" type="ORF">Pan216_32680</name>
</gene>
<dbReference type="GO" id="GO:0016787">
    <property type="term" value="F:hydrolase activity"/>
    <property type="evidence" value="ECO:0007669"/>
    <property type="project" value="UniProtKB-KW"/>
</dbReference>
<keyword evidence="12" id="KW-1185">Reference proteome</keyword>
<evidence type="ECO:0000256" key="1">
    <source>
        <dbReference type="ARBA" id="ARBA00006847"/>
    </source>
</evidence>
<dbReference type="Pfam" id="PF00270">
    <property type="entry name" value="DEAD"/>
    <property type="match status" value="1"/>
</dbReference>
<keyword evidence="6 11" id="KW-0378">Hydrolase</keyword>
<dbReference type="InterPro" id="IPR011545">
    <property type="entry name" value="DEAD/DEAH_box_helicase_dom"/>
</dbReference>
<evidence type="ECO:0000256" key="2">
    <source>
        <dbReference type="ARBA" id="ARBA00009046"/>
    </source>
</evidence>
<comment type="similarity">
    <text evidence="2">In the central section; belongs to the CRISPR-associated helicase Cas3 family.</text>
</comment>
<keyword evidence="9" id="KW-0051">Antiviral defense</keyword>
<keyword evidence="8" id="KW-0067">ATP-binding</keyword>
<dbReference type="GO" id="GO:0004386">
    <property type="term" value="F:helicase activity"/>
    <property type="evidence" value="ECO:0007669"/>
    <property type="project" value="UniProtKB-KW"/>
</dbReference>
<organism evidence="11 12">
    <name type="scientific">Kolteria novifilia</name>
    <dbReference type="NCBI Taxonomy" id="2527975"/>
    <lineage>
        <taxon>Bacteria</taxon>
        <taxon>Pseudomonadati</taxon>
        <taxon>Planctomycetota</taxon>
        <taxon>Planctomycetia</taxon>
        <taxon>Kolteriales</taxon>
        <taxon>Kolteriaceae</taxon>
        <taxon>Kolteria</taxon>
    </lineage>
</organism>
<dbReference type="InterPro" id="IPR027417">
    <property type="entry name" value="P-loop_NTPase"/>
</dbReference>
<evidence type="ECO:0000259" key="10">
    <source>
        <dbReference type="PROSITE" id="PS51643"/>
    </source>
</evidence>
<dbReference type="InterPro" id="IPR001650">
    <property type="entry name" value="Helicase_C-like"/>
</dbReference>
<dbReference type="SUPFAM" id="SSF52540">
    <property type="entry name" value="P-loop containing nucleoside triphosphate hydrolases"/>
    <property type="match status" value="1"/>
</dbReference>
<dbReference type="Pfam" id="PF22590">
    <property type="entry name" value="Cas3-like_C_2"/>
    <property type="match status" value="1"/>
</dbReference>
<evidence type="ECO:0000256" key="5">
    <source>
        <dbReference type="ARBA" id="ARBA00022741"/>
    </source>
</evidence>
<dbReference type="GO" id="GO:0005524">
    <property type="term" value="F:ATP binding"/>
    <property type="evidence" value="ECO:0007669"/>
    <property type="project" value="UniProtKB-KW"/>
</dbReference>
<dbReference type="SUPFAM" id="SSF109604">
    <property type="entry name" value="HD-domain/PDEase-like"/>
    <property type="match status" value="1"/>
</dbReference>
<keyword evidence="5" id="KW-0547">Nucleotide-binding</keyword>
<evidence type="ECO:0000256" key="8">
    <source>
        <dbReference type="ARBA" id="ARBA00022840"/>
    </source>
</evidence>
<dbReference type="InterPro" id="IPR006674">
    <property type="entry name" value="HD_domain"/>
</dbReference>
<dbReference type="InterPro" id="IPR006483">
    <property type="entry name" value="CRISPR-assoc_Cas3_HD"/>
</dbReference>
<dbReference type="GO" id="GO:0046872">
    <property type="term" value="F:metal ion binding"/>
    <property type="evidence" value="ECO:0007669"/>
    <property type="project" value="UniProtKB-KW"/>
</dbReference>
<dbReference type="NCBIfam" id="TIGR01587">
    <property type="entry name" value="cas3_core"/>
    <property type="match status" value="1"/>
</dbReference>
<dbReference type="GO" id="GO:0004518">
    <property type="term" value="F:nuclease activity"/>
    <property type="evidence" value="ECO:0007669"/>
    <property type="project" value="UniProtKB-KW"/>
</dbReference>
<dbReference type="InterPro" id="IPR038257">
    <property type="entry name" value="CRISPR-assoc_Cas3_HD_sf"/>
</dbReference>
<dbReference type="GO" id="GO:0003676">
    <property type="term" value="F:nucleic acid binding"/>
    <property type="evidence" value="ECO:0007669"/>
    <property type="project" value="InterPro"/>
</dbReference>
<dbReference type="EC" id="3.1.-.-" evidence="11"/>
<dbReference type="KEGG" id="knv:Pan216_32680"/>
<dbReference type="CDD" id="cd17930">
    <property type="entry name" value="DEXHc_cas3"/>
    <property type="match status" value="1"/>
</dbReference>
<keyword evidence="3" id="KW-0540">Nuclease</keyword>
<dbReference type="CDD" id="cd09641">
    <property type="entry name" value="Cas3''_I"/>
    <property type="match status" value="1"/>
</dbReference>
<evidence type="ECO:0000256" key="7">
    <source>
        <dbReference type="ARBA" id="ARBA00022806"/>
    </source>
</evidence>
<dbReference type="NCBIfam" id="TIGR01596">
    <property type="entry name" value="cas3_HD"/>
    <property type="match status" value="1"/>
</dbReference>
<dbReference type="Gene3D" id="3.40.50.300">
    <property type="entry name" value="P-loop containing nucleotide triphosphate hydrolases"/>
    <property type="match status" value="2"/>
</dbReference>
<dbReference type="SMART" id="SM00487">
    <property type="entry name" value="DEXDc"/>
    <property type="match status" value="1"/>
</dbReference>
<dbReference type="PROSITE" id="PS51643">
    <property type="entry name" value="HD_CAS3"/>
    <property type="match status" value="1"/>
</dbReference>
<dbReference type="GO" id="GO:0051607">
    <property type="term" value="P:defense response to virus"/>
    <property type="evidence" value="ECO:0007669"/>
    <property type="project" value="UniProtKB-KW"/>
</dbReference>